<accession>A0A3N4IJH5</accession>
<proteinExistence type="predicted"/>
<name>A0A3N4IJH5_ASCIM</name>
<dbReference type="Proteomes" id="UP000275078">
    <property type="component" value="Unassembled WGS sequence"/>
</dbReference>
<keyword evidence="3" id="KW-1185">Reference proteome</keyword>
<evidence type="ECO:0000313" key="3">
    <source>
        <dbReference type="Proteomes" id="UP000275078"/>
    </source>
</evidence>
<feature type="region of interest" description="Disordered" evidence="1">
    <location>
        <begin position="321"/>
        <end position="356"/>
    </location>
</feature>
<gene>
    <name evidence="2" type="ORF">BJ508DRAFT_36812</name>
</gene>
<evidence type="ECO:0000256" key="1">
    <source>
        <dbReference type="SAM" id="MobiDB-lite"/>
    </source>
</evidence>
<dbReference type="AlphaFoldDB" id="A0A3N4IJH5"/>
<evidence type="ECO:0000313" key="2">
    <source>
        <dbReference type="EMBL" id="RPA84331.1"/>
    </source>
</evidence>
<protein>
    <submittedName>
        <fullName evidence="2">Uncharacterized protein</fullName>
    </submittedName>
</protein>
<dbReference type="EMBL" id="ML119659">
    <property type="protein sequence ID" value="RPA84331.1"/>
    <property type="molecule type" value="Genomic_DNA"/>
</dbReference>
<dbReference type="OrthoDB" id="298344at2759"/>
<organism evidence="2 3">
    <name type="scientific">Ascobolus immersus RN42</name>
    <dbReference type="NCBI Taxonomy" id="1160509"/>
    <lineage>
        <taxon>Eukaryota</taxon>
        <taxon>Fungi</taxon>
        <taxon>Dikarya</taxon>
        <taxon>Ascomycota</taxon>
        <taxon>Pezizomycotina</taxon>
        <taxon>Pezizomycetes</taxon>
        <taxon>Pezizales</taxon>
        <taxon>Ascobolaceae</taxon>
        <taxon>Ascobolus</taxon>
    </lineage>
</organism>
<sequence length="438" mass="50210">MEGRACCSSCSTKGHHRSATKVYPLGRSQERCHLVGPSVCVDCSGRGLFANPFSDVRIFTIRFRKIHKIPKKHLDTVSNPTGAWTNQTYKAVIIAALKVMQADDKRYWDNDVIYSLIKEVENKSSSKYEEFWRPLEEFFSEYKHFLQEHTFEDDEDRMEYNQAILTFYIQRISMNSSVARNLLMEDQVLAKEKHREFTESKAQLTKDMVGTKGDERAVFNMRIGLLDFEHWYTQRALSSRSDPLLGQDVLGNKYYFFNQTSWLEDAWGHWIIVEKSPKLLHPSGKSRPSPEPAKAADGDIEMQDAPVTNGFSAINSVPKPAENQLAVPPAPSSVASSTPGPEAQLQKEIQEHSEEIDEDFDPSISWFCVFDSQEASKLGAWLSYQTLQHQLKNTLEPEIEEKNKQLINVIRRIAAYYEHEENAKARQFEIEETLSKGI</sequence>
<dbReference type="STRING" id="1160509.A0A3N4IJH5"/>
<reference evidence="2 3" key="1">
    <citation type="journal article" date="2018" name="Nat. Ecol. Evol.">
        <title>Pezizomycetes genomes reveal the molecular basis of ectomycorrhizal truffle lifestyle.</title>
        <authorList>
            <person name="Murat C."/>
            <person name="Payen T."/>
            <person name="Noel B."/>
            <person name="Kuo A."/>
            <person name="Morin E."/>
            <person name="Chen J."/>
            <person name="Kohler A."/>
            <person name="Krizsan K."/>
            <person name="Balestrini R."/>
            <person name="Da Silva C."/>
            <person name="Montanini B."/>
            <person name="Hainaut M."/>
            <person name="Levati E."/>
            <person name="Barry K.W."/>
            <person name="Belfiori B."/>
            <person name="Cichocki N."/>
            <person name="Clum A."/>
            <person name="Dockter R.B."/>
            <person name="Fauchery L."/>
            <person name="Guy J."/>
            <person name="Iotti M."/>
            <person name="Le Tacon F."/>
            <person name="Lindquist E.A."/>
            <person name="Lipzen A."/>
            <person name="Malagnac F."/>
            <person name="Mello A."/>
            <person name="Molinier V."/>
            <person name="Miyauchi S."/>
            <person name="Poulain J."/>
            <person name="Riccioni C."/>
            <person name="Rubini A."/>
            <person name="Sitrit Y."/>
            <person name="Splivallo R."/>
            <person name="Traeger S."/>
            <person name="Wang M."/>
            <person name="Zifcakova L."/>
            <person name="Wipf D."/>
            <person name="Zambonelli A."/>
            <person name="Paolocci F."/>
            <person name="Nowrousian M."/>
            <person name="Ottonello S."/>
            <person name="Baldrian P."/>
            <person name="Spatafora J.W."/>
            <person name="Henrissat B."/>
            <person name="Nagy L.G."/>
            <person name="Aury J.M."/>
            <person name="Wincker P."/>
            <person name="Grigoriev I.V."/>
            <person name="Bonfante P."/>
            <person name="Martin F.M."/>
        </authorList>
    </citation>
    <scope>NUCLEOTIDE SEQUENCE [LARGE SCALE GENOMIC DNA]</scope>
    <source>
        <strain evidence="2 3">RN42</strain>
    </source>
</reference>